<reference evidence="2" key="1">
    <citation type="journal article" date="2019" name="Int. J. Syst. Evol. Microbiol.">
        <title>The Global Catalogue of Microorganisms (GCM) 10K type strain sequencing project: providing services to taxonomists for standard genome sequencing and annotation.</title>
        <authorList>
            <consortium name="The Broad Institute Genomics Platform"/>
            <consortium name="The Broad Institute Genome Sequencing Center for Infectious Disease"/>
            <person name="Wu L."/>
            <person name="Ma J."/>
        </authorList>
    </citation>
    <scope>NUCLEOTIDE SEQUENCE [LARGE SCALE GENOMIC DNA]</scope>
    <source>
        <strain evidence="2">Q85</strain>
    </source>
</reference>
<name>A0ABW4NIU4_9SPHN</name>
<sequence>GLYESQYSGVISVKIAKGVMLTGGVNRVVAVSNDRVSNTEWRPRQQISFPIIALGRGKLAGRVRFEQRFRSDGSDVGHRVRPEVSYAIPLTDKLKFRLAHESYFNFNTTNFGQRAGHERMRNSAALSFPMAKGVSAEVGYMNQYRFNRDGRDLMEHALTTGLSAKF</sequence>
<accession>A0ABW4NIU4</accession>
<keyword evidence="2" id="KW-1185">Reference proteome</keyword>
<dbReference type="Pfam" id="PF10677">
    <property type="entry name" value="DUF2490"/>
    <property type="match status" value="1"/>
</dbReference>
<dbReference type="RefSeq" id="WP_380942262.1">
    <property type="nucleotide sequence ID" value="NZ_JBHUFC010000028.1"/>
</dbReference>
<comment type="caution">
    <text evidence="1">The sequence shown here is derived from an EMBL/GenBank/DDBJ whole genome shotgun (WGS) entry which is preliminary data.</text>
</comment>
<gene>
    <name evidence="1" type="ORF">ACFSC3_20525</name>
</gene>
<organism evidence="1 2">
    <name type="scientific">Sphingomonas floccifaciens</name>
    <dbReference type="NCBI Taxonomy" id="1844115"/>
    <lineage>
        <taxon>Bacteria</taxon>
        <taxon>Pseudomonadati</taxon>
        <taxon>Pseudomonadota</taxon>
        <taxon>Alphaproteobacteria</taxon>
        <taxon>Sphingomonadales</taxon>
        <taxon>Sphingomonadaceae</taxon>
        <taxon>Sphingomonas</taxon>
    </lineage>
</organism>
<dbReference type="EMBL" id="JBHUFC010000028">
    <property type="protein sequence ID" value="MFD1789949.1"/>
    <property type="molecule type" value="Genomic_DNA"/>
</dbReference>
<evidence type="ECO:0000313" key="2">
    <source>
        <dbReference type="Proteomes" id="UP001597283"/>
    </source>
</evidence>
<evidence type="ECO:0000313" key="1">
    <source>
        <dbReference type="EMBL" id="MFD1789949.1"/>
    </source>
</evidence>
<dbReference type="Proteomes" id="UP001597283">
    <property type="component" value="Unassembled WGS sequence"/>
</dbReference>
<dbReference type="InterPro" id="IPR019619">
    <property type="entry name" value="DUF2490"/>
</dbReference>
<proteinExistence type="predicted"/>
<feature type="non-terminal residue" evidence="1">
    <location>
        <position position="1"/>
    </location>
</feature>
<protein>
    <submittedName>
        <fullName evidence="1">DUF2490 domain-containing protein</fullName>
    </submittedName>
</protein>